<comment type="similarity">
    <text evidence="2">Belongs to the class-II aminoacyl-tRNA synthetase family.</text>
</comment>
<name>A0A2P7YJG4_9PEZI</name>
<keyword evidence="9" id="KW-0496">Mitochondrion</keyword>
<dbReference type="GO" id="GO:0004826">
    <property type="term" value="F:phenylalanine-tRNA ligase activity"/>
    <property type="evidence" value="ECO:0007669"/>
    <property type="project" value="UniProtKB-EC"/>
</dbReference>
<evidence type="ECO:0000256" key="4">
    <source>
        <dbReference type="ARBA" id="ARBA00022598"/>
    </source>
</evidence>
<dbReference type="Gene3D" id="3.30.70.380">
    <property type="entry name" value="Ferrodoxin-fold anticodon-binding domain"/>
    <property type="match status" value="1"/>
</dbReference>
<dbReference type="NCBIfam" id="TIGR00469">
    <property type="entry name" value="pheS_mito"/>
    <property type="match status" value="1"/>
</dbReference>
<organism evidence="18 19">
    <name type="scientific">Elsinoe australis</name>
    <dbReference type="NCBI Taxonomy" id="40998"/>
    <lineage>
        <taxon>Eukaryota</taxon>
        <taxon>Fungi</taxon>
        <taxon>Dikarya</taxon>
        <taxon>Ascomycota</taxon>
        <taxon>Pezizomycotina</taxon>
        <taxon>Dothideomycetes</taxon>
        <taxon>Dothideomycetidae</taxon>
        <taxon>Myriangiales</taxon>
        <taxon>Elsinoaceae</taxon>
        <taxon>Elsinoe</taxon>
    </lineage>
</organism>
<evidence type="ECO:0000313" key="18">
    <source>
        <dbReference type="EMBL" id="PSK36121.1"/>
    </source>
</evidence>
<dbReference type="InterPro" id="IPR045864">
    <property type="entry name" value="aa-tRNA-synth_II/BPL/LPL"/>
</dbReference>
<evidence type="ECO:0000256" key="12">
    <source>
        <dbReference type="ARBA" id="ARBA00049255"/>
    </source>
</evidence>
<dbReference type="InterPro" id="IPR006195">
    <property type="entry name" value="aa-tRNA-synth_II"/>
</dbReference>
<dbReference type="Gene3D" id="3.30.930.10">
    <property type="entry name" value="Bira Bifunctional Protein, Domain 2"/>
    <property type="match status" value="1"/>
</dbReference>
<keyword evidence="6" id="KW-0067">ATP-binding</keyword>
<sequence>MSRLKVIKRDNGSADLTIEGKAYKTDSWTNVPPSILSQLSRRLHLQKDHPIATTRRLIEGRFPGYQHHNDLYPVVTVGQNFDSLGFPSDHPGRSRTDTYYTNKDTVLRTHTSAHQADTFRANTSDGFTISADVYRRDAVDRSHYPIFHQMEGAMTWDRMSLLSNQTLADRVWSDVAKIPKHNLVVDDPNPTTHPDRNPLQPPHNAEEVEAMSAHLKRSIENVVVEVFSRAAAASGQADPTSASQDPLKVRWIEAYFPFTSPSWELEVFWQNDWLEVLGCGIIQQPLLDAAGVPNRSGWAFGIGLERIAMLLFEIPDIRLFWSKDQRFLGQFKEDQVVRFQPFSKYPAAPRDVAFWLPKRAEAKGAVAETAAGSGSAPSPAGGLDVEGRRKEGEEDVQFHENDIMEIVRNVAGDSVEDVSLVDEFTHPKTGRKSLCYRIVYRSLERTLTGEETNALHESVRGELVKRFGVDLR</sequence>
<dbReference type="GO" id="GO:0000049">
    <property type="term" value="F:tRNA binding"/>
    <property type="evidence" value="ECO:0007669"/>
    <property type="project" value="InterPro"/>
</dbReference>
<dbReference type="FunFam" id="3.30.930.10:FF:000053">
    <property type="entry name" value="Phenylalanyl-tRNA synthetase mitochondrial"/>
    <property type="match status" value="1"/>
</dbReference>
<dbReference type="STRING" id="40998.A0A2P7YJG4"/>
<dbReference type="SUPFAM" id="SSF54991">
    <property type="entry name" value="Anticodon-binding domain of PheRS"/>
    <property type="match status" value="1"/>
</dbReference>
<accession>A0A2P7YJG4</accession>
<evidence type="ECO:0000256" key="13">
    <source>
        <dbReference type="ARBA" id="ARBA00057761"/>
    </source>
</evidence>
<evidence type="ECO:0000256" key="6">
    <source>
        <dbReference type="ARBA" id="ARBA00022840"/>
    </source>
</evidence>
<comment type="subcellular location">
    <subcellularLocation>
        <location evidence="1">Mitochondrion matrix</location>
    </subcellularLocation>
</comment>
<dbReference type="OrthoDB" id="4457at2759"/>
<dbReference type="SUPFAM" id="SSF55681">
    <property type="entry name" value="Class II aaRS and biotin synthetases"/>
    <property type="match status" value="1"/>
</dbReference>
<evidence type="ECO:0000256" key="3">
    <source>
        <dbReference type="ARBA" id="ARBA00012814"/>
    </source>
</evidence>
<evidence type="ECO:0000256" key="10">
    <source>
        <dbReference type="ARBA" id="ARBA00023146"/>
    </source>
</evidence>
<dbReference type="GO" id="GO:0005759">
    <property type="term" value="C:mitochondrial matrix"/>
    <property type="evidence" value="ECO:0007669"/>
    <property type="project" value="UniProtKB-SubCell"/>
</dbReference>
<comment type="caution">
    <text evidence="18">The sequence shown here is derived from an EMBL/GenBank/DDBJ whole genome shotgun (WGS) entry which is preliminary data.</text>
</comment>
<keyword evidence="4 18" id="KW-0436">Ligase</keyword>
<dbReference type="Proteomes" id="UP000243723">
    <property type="component" value="Unassembled WGS sequence"/>
</dbReference>
<keyword evidence="10" id="KW-0030">Aminoacyl-tRNA synthetase</keyword>
<dbReference type="Pfam" id="PF01409">
    <property type="entry name" value="tRNA-synt_2d"/>
    <property type="match status" value="2"/>
</dbReference>
<dbReference type="InterPro" id="IPR002319">
    <property type="entry name" value="Phenylalanyl-tRNA_Synthase"/>
</dbReference>
<feature type="domain" description="Aminoacyl-transfer RNA synthetases class-II family profile" evidence="16">
    <location>
        <begin position="131"/>
        <end position="341"/>
    </location>
</feature>
<dbReference type="EMBL" id="NHZQ01000422">
    <property type="protein sequence ID" value="PSK36121.1"/>
    <property type="molecule type" value="Genomic_DNA"/>
</dbReference>
<dbReference type="InterPro" id="IPR036690">
    <property type="entry name" value="Fdx_antiC-bd_sf"/>
</dbReference>
<evidence type="ECO:0000259" key="17">
    <source>
        <dbReference type="PROSITE" id="PS51447"/>
    </source>
</evidence>
<dbReference type="EC" id="6.1.1.20" evidence="3"/>
<dbReference type="InterPro" id="IPR005121">
    <property type="entry name" value="Fdx_antiC-bd"/>
</dbReference>
<dbReference type="PROSITE" id="PS51447">
    <property type="entry name" value="FDX_ACB"/>
    <property type="match status" value="1"/>
</dbReference>
<dbReference type="SMART" id="SM00896">
    <property type="entry name" value="FDX-ACB"/>
    <property type="match status" value="1"/>
</dbReference>
<keyword evidence="7" id="KW-0648">Protein biosynthesis</keyword>
<gene>
    <name evidence="18" type="ORF">B9Z65_5936</name>
</gene>
<keyword evidence="5" id="KW-0547">Nucleotide-binding</keyword>
<dbReference type="InterPro" id="IPR004530">
    <property type="entry name" value="Phe-tRNA-synth_IIc_mito"/>
</dbReference>
<evidence type="ECO:0000256" key="7">
    <source>
        <dbReference type="ARBA" id="ARBA00022917"/>
    </source>
</evidence>
<evidence type="ECO:0000256" key="8">
    <source>
        <dbReference type="ARBA" id="ARBA00022946"/>
    </source>
</evidence>
<reference evidence="18 19" key="1">
    <citation type="submission" date="2017-05" db="EMBL/GenBank/DDBJ databases">
        <title>Draft genome sequence of Elsinoe australis.</title>
        <authorList>
            <person name="Cheng Q."/>
        </authorList>
    </citation>
    <scope>NUCLEOTIDE SEQUENCE [LARGE SCALE GENOMIC DNA]</scope>
    <source>
        <strain evidence="18 19">NL1</strain>
    </source>
</reference>
<feature type="compositionally biased region" description="Low complexity" evidence="15">
    <location>
        <begin position="367"/>
        <end position="382"/>
    </location>
</feature>
<dbReference type="PROSITE" id="PS50862">
    <property type="entry name" value="AA_TRNA_LIGASE_II"/>
    <property type="match status" value="1"/>
</dbReference>
<comment type="function">
    <text evidence="13">Is responsible for the charging of tRNA(Phe) with phenylalanine in mitochondrial translation.</text>
</comment>
<dbReference type="Pfam" id="PF03147">
    <property type="entry name" value="FDX-ACB"/>
    <property type="match status" value="1"/>
</dbReference>
<dbReference type="CDD" id="cd00496">
    <property type="entry name" value="PheRS_alpha_core"/>
    <property type="match status" value="1"/>
</dbReference>
<protein>
    <recommendedName>
        <fullName evidence="14">Phenylalanine--tRNA ligase, mitochondrial</fullName>
        <ecNumber evidence="3">6.1.1.20</ecNumber>
    </recommendedName>
    <alternativeName>
        <fullName evidence="11">Phenylalanyl-tRNA synthetase</fullName>
    </alternativeName>
</protein>
<feature type="region of interest" description="Disordered" evidence="15">
    <location>
        <begin position="367"/>
        <end position="391"/>
    </location>
</feature>
<evidence type="ECO:0000256" key="11">
    <source>
        <dbReference type="ARBA" id="ARBA00031194"/>
    </source>
</evidence>
<dbReference type="PANTHER" id="PTHR11538:SF41">
    <property type="entry name" value="PHENYLALANINE--TRNA LIGASE, MITOCHONDRIAL"/>
    <property type="match status" value="1"/>
</dbReference>
<evidence type="ECO:0000259" key="16">
    <source>
        <dbReference type="PROSITE" id="PS50862"/>
    </source>
</evidence>
<dbReference type="GO" id="GO:0005524">
    <property type="term" value="F:ATP binding"/>
    <property type="evidence" value="ECO:0007669"/>
    <property type="project" value="UniProtKB-KW"/>
</dbReference>
<evidence type="ECO:0000256" key="1">
    <source>
        <dbReference type="ARBA" id="ARBA00004305"/>
    </source>
</evidence>
<evidence type="ECO:0000256" key="15">
    <source>
        <dbReference type="SAM" id="MobiDB-lite"/>
    </source>
</evidence>
<proteinExistence type="inferred from homology"/>
<dbReference type="AlphaFoldDB" id="A0A2P7YJG4"/>
<dbReference type="GO" id="GO:0006432">
    <property type="term" value="P:phenylalanyl-tRNA aminoacylation"/>
    <property type="evidence" value="ECO:0007669"/>
    <property type="project" value="InterPro"/>
</dbReference>
<feature type="domain" description="FDX-ACB" evidence="17">
    <location>
        <begin position="343"/>
        <end position="472"/>
    </location>
</feature>
<evidence type="ECO:0000256" key="9">
    <source>
        <dbReference type="ARBA" id="ARBA00023128"/>
    </source>
</evidence>
<evidence type="ECO:0000256" key="14">
    <source>
        <dbReference type="ARBA" id="ARBA00073229"/>
    </source>
</evidence>
<evidence type="ECO:0000256" key="5">
    <source>
        <dbReference type="ARBA" id="ARBA00022741"/>
    </source>
</evidence>
<keyword evidence="8" id="KW-0809">Transit peptide</keyword>
<comment type="catalytic activity">
    <reaction evidence="12">
        <text>tRNA(Phe) + L-phenylalanine + ATP = L-phenylalanyl-tRNA(Phe) + AMP + diphosphate + H(+)</text>
        <dbReference type="Rhea" id="RHEA:19413"/>
        <dbReference type="Rhea" id="RHEA-COMP:9668"/>
        <dbReference type="Rhea" id="RHEA-COMP:9699"/>
        <dbReference type="ChEBI" id="CHEBI:15378"/>
        <dbReference type="ChEBI" id="CHEBI:30616"/>
        <dbReference type="ChEBI" id="CHEBI:33019"/>
        <dbReference type="ChEBI" id="CHEBI:58095"/>
        <dbReference type="ChEBI" id="CHEBI:78442"/>
        <dbReference type="ChEBI" id="CHEBI:78531"/>
        <dbReference type="ChEBI" id="CHEBI:456215"/>
        <dbReference type="EC" id="6.1.1.20"/>
    </reaction>
</comment>
<keyword evidence="19" id="KW-1185">Reference proteome</keyword>
<dbReference type="PANTHER" id="PTHR11538">
    <property type="entry name" value="PHENYLALANYL-TRNA SYNTHETASE"/>
    <property type="match status" value="1"/>
</dbReference>
<evidence type="ECO:0000256" key="2">
    <source>
        <dbReference type="ARBA" id="ARBA00008226"/>
    </source>
</evidence>
<evidence type="ECO:0000313" key="19">
    <source>
        <dbReference type="Proteomes" id="UP000243723"/>
    </source>
</evidence>